<feature type="signal peptide" evidence="1">
    <location>
        <begin position="1"/>
        <end position="25"/>
    </location>
</feature>
<keyword evidence="1" id="KW-0732">Signal</keyword>
<dbReference type="Proteomes" id="UP000276215">
    <property type="component" value="Unassembled WGS sequence"/>
</dbReference>
<keyword evidence="3" id="KW-1185">Reference proteome</keyword>
<name>A0A3N4JBE8_9PEZI</name>
<evidence type="ECO:0000313" key="2">
    <source>
        <dbReference type="EMBL" id="RPA93740.1"/>
    </source>
</evidence>
<organism evidence="2 3">
    <name type="scientific">Choiromyces venosus 120613-1</name>
    <dbReference type="NCBI Taxonomy" id="1336337"/>
    <lineage>
        <taxon>Eukaryota</taxon>
        <taxon>Fungi</taxon>
        <taxon>Dikarya</taxon>
        <taxon>Ascomycota</taxon>
        <taxon>Pezizomycotina</taxon>
        <taxon>Pezizomycetes</taxon>
        <taxon>Pezizales</taxon>
        <taxon>Tuberaceae</taxon>
        <taxon>Choiromyces</taxon>
    </lineage>
</organism>
<accession>A0A3N4JBE8</accession>
<protein>
    <recommendedName>
        <fullName evidence="4">Secreted protein</fullName>
    </recommendedName>
</protein>
<evidence type="ECO:0000256" key="1">
    <source>
        <dbReference type="SAM" id="SignalP"/>
    </source>
</evidence>
<reference evidence="2 3" key="1">
    <citation type="journal article" date="2018" name="Nat. Ecol. Evol.">
        <title>Pezizomycetes genomes reveal the molecular basis of ectomycorrhizal truffle lifestyle.</title>
        <authorList>
            <person name="Murat C."/>
            <person name="Payen T."/>
            <person name="Noel B."/>
            <person name="Kuo A."/>
            <person name="Morin E."/>
            <person name="Chen J."/>
            <person name="Kohler A."/>
            <person name="Krizsan K."/>
            <person name="Balestrini R."/>
            <person name="Da Silva C."/>
            <person name="Montanini B."/>
            <person name="Hainaut M."/>
            <person name="Levati E."/>
            <person name="Barry K.W."/>
            <person name="Belfiori B."/>
            <person name="Cichocki N."/>
            <person name="Clum A."/>
            <person name="Dockter R.B."/>
            <person name="Fauchery L."/>
            <person name="Guy J."/>
            <person name="Iotti M."/>
            <person name="Le Tacon F."/>
            <person name="Lindquist E.A."/>
            <person name="Lipzen A."/>
            <person name="Malagnac F."/>
            <person name="Mello A."/>
            <person name="Molinier V."/>
            <person name="Miyauchi S."/>
            <person name="Poulain J."/>
            <person name="Riccioni C."/>
            <person name="Rubini A."/>
            <person name="Sitrit Y."/>
            <person name="Splivallo R."/>
            <person name="Traeger S."/>
            <person name="Wang M."/>
            <person name="Zifcakova L."/>
            <person name="Wipf D."/>
            <person name="Zambonelli A."/>
            <person name="Paolocci F."/>
            <person name="Nowrousian M."/>
            <person name="Ottonello S."/>
            <person name="Baldrian P."/>
            <person name="Spatafora J.W."/>
            <person name="Henrissat B."/>
            <person name="Nagy L.G."/>
            <person name="Aury J.M."/>
            <person name="Wincker P."/>
            <person name="Grigoriev I.V."/>
            <person name="Bonfante P."/>
            <person name="Martin F.M."/>
        </authorList>
    </citation>
    <scope>NUCLEOTIDE SEQUENCE [LARGE SCALE GENOMIC DNA]</scope>
    <source>
        <strain evidence="2 3">120613-1</strain>
    </source>
</reference>
<dbReference type="AlphaFoldDB" id="A0A3N4JBE8"/>
<gene>
    <name evidence="2" type="ORF">L873DRAFT_1815460</name>
</gene>
<sequence length="95" mass="10667">MSGLSALLCIMLYSSFLWKLHQVLPRHSVSNNFDACRQVNSNEAIRLNDLCEVVSYTYCRMGKLIRSVSLSYGPKASGNITSQIRLWKQCLAPGI</sequence>
<dbReference type="EMBL" id="ML120447">
    <property type="protein sequence ID" value="RPA93740.1"/>
    <property type="molecule type" value="Genomic_DNA"/>
</dbReference>
<proteinExistence type="predicted"/>
<evidence type="ECO:0008006" key="4">
    <source>
        <dbReference type="Google" id="ProtNLM"/>
    </source>
</evidence>
<feature type="chain" id="PRO_5018020765" description="Secreted protein" evidence="1">
    <location>
        <begin position="26"/>
        <end position="95"/>
    </location>
</feature>
<evidence type="ECO:0000313" key="3">
    <source>
        <dbReference type="Proteomes" id="UP000276215"/>
    </source>
</evidence>